<dbReference type="Proteomes" id="UP000188532">
    <property type="component" value="Unassembled WGS sequence"/>
</dbReference>
<protein>
    <recommendedName>
        <fullName evidence="1">DUF222 domain-containing protein</fullName>
    </recommendedName>
</protein>
<dbReference type="AlphaFoldDB" id="A0A1V3WJJ7"/>
<dbReference type="STRING" id="1768.B1T50_19310"/>
<name>A0A1V3WJJ7_MYCKA</name>
<gene>
    <name evidence="2" type="ORF">BZL29_7158</name>
</gene>
<comment type="caution">
    <text evidence="2">The sequence shown here is derived from an EMBL/GenBank/DDBJ whole genome shotgun (WGS) entry which is preliminary data.</text>
</comment>
<dbReference type="EMBL" id="MVBN01000009">
    <property type="protein sequence ID" value="OOK67130.1"/>
    <property type="molecule type" value="Genomic_DNA"/>
</dbReference>
<organism evidence="2 3">
    <name type="scientific">Mycobacterium kansasii</name>
    <dbReference type="NCBI Taxonomy" id="1768"/>
    <lineage>
        <taxon>Bacteria</taxon>
        <taxon>Bacillati</taxon>
        <taxon>Actinomycetota</taxon>
        <taxon>Actinomycetes</taxon>
        <taxon>Mycobacteriales</taxon>
        <taxon>Mycobacteriaceae</taxon>
        <taxon>Mycobacterium</taxon>
    </lineage>
</organism>
<dbReference type="Pfam" id="PF02720">
    <property type="entry name" value="DUF222"/>
    <property type="match status" value="1"/>
</dbReference>
<proteinExistence type="predicted"/>
<sequence>MAAGAERLACGCGNADCPCGAGDTNERASGVVIHVLAESCALDAAADPHISGEAPPSRPITSEMTLAEALAPDPEPDQPTASSVKPPAALITSGGVVPAPLLAELIRGGATISPVRQPGGRGLEPHYRPSAKLAEFIRIRDLTCRFPGCDVPPNFVTSTIRCPGRWGPHIRQTLSVRVENTTC</sequence>
<reference evidence="2 3" key="1">
    <citation type="submission" date="2017-02" db="EMBL/GenBank/DDBJ databases">
        <title>Complete genome sequences of Mycobacterium kansasii strains isolated from rhesus macaques.</title>
        <authorList>
            <person name="Panda A."/>
            <person name="Nagaraj S."/>
            <person name="Zhao X."/>
            <person name="Tettelin H."/>
            <person name="Detolla L.J."/>
        </authorList>
    </citation>
    <scope>NUCLEOTIDE SEQUENCE [LARGE SCALE GENOMIC DNA]</scope>
    <source>
        <strain evidence="2 3">11-3469</strain>
    </source>
</reference>
<dbReference type="InterPro" id="IPR003870">
    <property type="entry name" value="DUF222"/>
</dbReference>
<feature type="domain" description="DUF222" evidence="1">
    <location>
        <begin position="3"/>
        <end position="141"/>
    </location>
</feature>
<accession>A0A1V3WJJ7</accession>
<evidence type="ECO:0000313" key="2">
    <source>
        <dbReference type="EMBL" id="OOK67130.1"/>
    </source>
</evidence>
<evidence type="ECO:0000313" key="3">
    <source>
        <dbReference type="Proteomes" id="UP000188532"/>
    </source>
</evidence>
<evidence type="ECO:0000259" key="1">
    <source>
        <dbReference type="Pfam" id="PF02720"/>
    </source>
</evidence>